<evidence type="ECO:0008006" key="3">
    <source>
        <dbReference type="Google" id="ProtNLM"/>
    </source>
</evidence>
<protein>
    <recommendedName>
        <fullName evidence="3">L-2-amino-thiazoline-4-carboxylic acid hydrolase</fullName>
    </recommendedName>
</protein>
<comment type="caution">
    <text evidence="1">The sequence shown here is derived from an EMBL/GenBank/DDBJ whole genome shotgun (WGS) entry which is preliminary data.</text>
</comment>
<reference evidence="1 2" key="1">
    <citation type="submission" date="2011-04" db="EMBL/GenBank/DDBJ databases">
        <title>The Genome Sequence of Clostridium citroniae WAL-19142.</title>
        <authorList>
            <consortium name="The Broad Institute Genome Sequencing Platform"/>
            <person name="Earl A."/>
            <person name="Ward D."/>
            <person name="Feldgarden M."/>
            <person name="Gevers D."/>
            <person name="Warren Y.A."/>
            <person name="Tyrrell K.L."/>
            <person name="Citron D.M."/>
            <person name="Goldstein E.J."/>
            <person name="Daigneault M."/>
            <person name="Allen-Vercoe E."/>
            <person name="Young S.K."/>
            <person name="Zeng Q."/>
            <person name="Gargeya S."/>
            <person name="Fitzgerald M."/>
            <person name="Haas B."/>
            <person name="Abouelleil A."/>
            <person name="Alvarado L."/>
            <person name="Arachchi H.M."/>
            <person name="Berlin A."/>
            <person name="Brown A."/>
            <person name="Chapman S.B."/>
            <person name="Chen Z."/>
            <person name="Dunbar C."/>
            <person name="Freedman E."/>
            <person name="Gearin G."/>
            <person name="Gellesch M."/>
            <person name="Goldberg J."/>
            <person name="Griggs A."/>
            <person name="Gujja S."/>
            <person name="Heilman E.R."/>
            <person name="Heiman D."/>
            <person name="Howarth C."/>
            <person name="Larson L."/>
            <person name="Lui A."/>
            <person name="MacDonald P.J."/>
            <person name="Mehta T."/>
            <person name="Montmayeur A."/>
            <person name="Murphy C."/>
            <person name="Neiman D."/>
            <person name="Pearson M."/>
            <person name="Priest M."/>
            <person name="Roberts A."/>
            <person name="Saif S."/>
            <person name="Shea T."/>
            <person name="Shenoy N."/>
            <person name="Sisk P."/>
            <person name="Stolte C."/>
            <person name="Sykes S."/>
            <person name="White J."/>
            <person name="Yandava C."/>
            <person name="Wortman J."/>
            <person name="Nusbaum C."/>
            <person name="Birren B."/>
        </authorList>
    </citation>
    <scope>NUCLEOTIDE SEQUENCE [LARGE SCALE GENOMIC DNA]</scope>
    <source>
        <strain evidence="1 2">WAL-19142</strain>
    </source>
</reference>
<proteinExistence type="predicted"/>
<evidence type="ECO:0000313" key="1">
    <source>
        <dbReference type="EMBL" id="KMW12992.1"/>
    </source>
</evidence>
<dbReference type="PATRIC" id="fig|742734.4.peg.5525"/>
<organism evidence="1 2">
    <name type="scientific">[Clostridium] citroniae WAL-19142</name>
    <dbReference type="NCBI Taxonomy" id="742734"/>
    <lineage>
        <taxon>Bacteria</taxon>
        <taxon>Bacillati</taxon>
        <taxon>Bacillota</taxon>
        <taxon>Clostridia</taxon>
        <taxon>Lachnospirales</taxon>
        <taxon>Lachnospiraceae</taxon>
        <taxon>Enterocloster</taxon>
    </lineage>
</organism>
<gene>
    <name evidence="1" type="ORF">HMPREF9470_05164</name>
</gene>
<dbReference type="AlphaFoldDB" id="A0A0J9BJ61"/>
<name>A0A0J9BJ61_9FIRM</name>
<dbReference type="GeneID" id="93164950"/>
<evidence type="ECO:0000313" key="2">
    <source>
        <dbReference type="Proteomes" id="UP000037392"/>
    </source>
</evidence>
<dbReference type="EMBL" id="ADLK01000047">
    <property type="protein sequence ID" value="KMW12992.1"/>
    <property type="molecule type" value="Genomic_DNA"/>
</dbReference>
<dbReference type="RefSeq" id="WP_007870611.1">
    <property type="nucleotide sequence ID" value="NZ_KQ235885.1"/>
</dbReference>
<dbReference type="Pfam" id="PF14196">
    <property type="entry name" value="ATC_hydrolase"/>
    <property type="match status" value="1"/>
</dbReference>
<dbReference type="InterPro" id="IPR026002">
    <property type="entry name" value="ATC_hydrolase-like"/>
</dbReference>
<accession>A0A0J9BJ61</accession>
<sequence>MGEIKNVATLTDDVQANINRSAIEFRASWMALIYDELKKDGIDPEPAIRRAIWKCGKIHGENYKAACANPDDCRDFANVFLNELGRKTFEKEIIEMKESEVLVDFHYCPLLTAWKKLGFDDETCALFCDIAMDGDRGIAEGMGLQLDLTETLAEGCPICKLRFYK</sequence>
<dbReference type="OrthoDB" id="5454254at2"/>
<dbReference type="Proteomes" id="UP000037392">
    <property type="component" value="Unassembled WGS sequence"/>
</dbReference>